<evidence type="ECO:0000313" key="2">
    <source>
        <dbReference type="EMBL" id="KEO90163.1"/>
    </source>
</evidence>
<sequence length="83" mass="8964">MANFFESGHAADLVLAVLAAEAIWLKLRGWTLGKIIGLVGPAVFIVLALRAALVGADWEWVAVLLALSFPLHLMDLKARLSQI</sequence>
<keyword evidence="1" id="KW-0472">Membrane</keyword>
<evidence type="ECO:0000256" key="1">
    <source>
        <dbReference type="SAM" id="Phobius"/>
    </source>
</evidence>
<feature type="transmembrane region" description="Helical" evidence="1">
    <location>
        <begin position="35"/>
        <end position="54"/>
    </location>
</feature>
<accession>A0A074ME83</accession>
<dbReference type="STRING" id="1044.EH31_08705"/>
<dbReference type="EMBL" id="JMIW01000003">
    <property type="protein sequence ID" value="KEO90163.1"/>
    <property type="molecule type" value="Genomic_DNA"/>
</dbReference>
<comment type="caution">
    <text evidence="2">The sequence shown here is derived from an EMBL/GenBank/DDBJ whole genome shotgun (WGS) entry which is preliminary data.</text>
</comment>
<reference evidence="2 3" key="1">
    <citation type="submission" date="2014-04" db="EMBL/GenBank/DDBJ databases">
        <title>A comprehensive comparison of genomes of Erythrobacter spp. strains.</title>
        <authorList>
            <person name="Zheng Q."/>
        </authorList>
    </citation>
    <scope>NUCLEOTIDE SEQUENCE [LARGE SCALE GENOMIC DNA]</scope>
    <source>
        <strain evidence="2 3">DSM 6997</strain>
    </source>
</reference>
<keyword evidence="1" id="KW-0812">Transmembrane</keyword>
<organism evidence="2 3">
    <name type="scientific">Erythrobacter longus</name>
    <dbReference type="NCBI Taxonomy" id="1044"/>
    <lineage>
        <taxon>Bacteria</taxon>
        <taxon>Pseudomonadati</taxon>
        <taxon>Pseudomonadota</taxon>
        <taxon>Alphaproteobacteria</taxon>
        <taxon>Sphingomonadales</taxon>
        <taxon>Erythrobacteraceae</taxon>
        <taxon>Erythrobacter/Porphyrobacter group</taxon>
        <taxon>Erythrobacter</taxon>
    </lineage>
</organism>
<protein>
    <submittedName>
        <fullName evidence="2">Uncharacterized protein</fullName>
    </submittedName>
</protein>
<keyword evidence="3" id="KW-1185">Reference proteome</keyword>
<gene>
    <name evidence="2" type="ORF">EH31_08705</name>
</gene>
<proteinExistence type="predicted"/>
<name>A0A074ME83_ERYLO</name>
<dbReference type="AlphaFoldDB" id="A0A074ME83"/>
<evidence type="ECO:0000313" key="3">
    <source>
        <dbReference type="Proteomes" id="UP000027647"/>
    </source>
</evidence>
<dbReference type="eggNOG" id="ENOG502ZUPU">
    <property type="taxonomic scope" value="Bacteria"/>
</dbReference>
<keyword evidence="1" id="KW-1133">Transmembrane helix</keyword>
<dbReference type="Proteomes" id="UP000027647">
    <property type="component" value="Unassembled WGS sequence"/>
</dbReference>